<dbReference type="AlphaFoldDB" id="A0A7S8FFC7"/>
<comment type="subcellular location">
    <subcellularLocation>
        <location evidence="1">Cell membrane</location>
        <topology evidence="1">Multi-pass membrane protein</topology>
    </subcellularLocation>
</comment>
<evidence type="ECO:0000256" key="4">
    <source>
        <dbReference type="ARBA" id="ARBA00022692"/>
    </source>
</evidence>
<gene>
    <name evidence="10" type="ORF">Nkreftii_002555</name>
</gene>
<organism evidence="10 11">
    <name type="scientific">Candidatus Nitrospira kreftii</name>
    <dbReference type="NCBI Taxonomy" id="2652173"/>
    <lineage>
        <taxon>Bacteria</taxon>
        <taxon>Pseudomonadati</taxon>
        <taxon>Nitrospirota</taxon>
        <taxon>Nitrospiria</taxon>
        <taxon>Nitrospirales</taxon>
        <taxon>Nitrospiraceae</taxon>
        <taxon>Nitrospira</taxon>
    </lineage>
</organism>
<dbReference type="Proteomes" id="UP000593737">
    <property type="component" value="Chromosome"/>
</dbReference>
<evidence type="ECO:0000256" key="2">
    <source>
        <dbReference type="ARBA" id="ARBA00022475"/>
    </source>
</evidence>
<evidence type="ECO:0000256" key="6">
    <source>
        <dbReference type="ARBA" id="ARBA00022989"/>
    </source>
</evidence>
<feature type="transmembrane region" description="Helical" evidence="8">
    <location>
        <begin position="314"/>
        <end position="334"/>
    </location>
</feature>
<keyword evidence="4 8" id="KW-0812">Transmembrane</keyword>
<evidence type="ECO:0000256" key="5">
    <source>
        <dbReference type="ARBA" id="ARBA00022801"/>
    </source>
</evidence>
<keyword evidence="3" id="KW-0645">Protease</keyword>
<feature type="transmembrane region" description="Helical" evidence="8">
    <location>
        <begin position="251"/>
        <end position="274"/>
    </location>
</feature>
<feature type="transmembrane region" description="Helical" evidence="8">
    <location>
        <begin position="118"/>
        <end position="138"/>
    </location>
</feature>
<dbReference type="InterPro" id="IPR026392">
    <property type="entry name" value="Exo/Archaeosortase_dom"/>
</dbReference>
<evidence type="ECO:0000313" key="11">
    <source>
        <dbReference type="Proteomes" id="UP000593737"/>
    </source>
</evidence>
<dbReference type="Pfam" id="PF09721">
    <property type="entry name" value="Exosortase_EpsH"/>
    <property type="match status" value="1"/>
</dbReference>
<dbReference type="EMBL" id="CP047423">
    <property type="protein sequence ID" value="QPD04781.1"/>
    <property type="molecule type" value="Genomic_DNA"/>
</dbReference>
<evidence type="ECO:0000256" key="1">
    <source>
        <dbReference type="ARBA" id="ARBA00004651"/>
    </source>
</evidence>
<feature type="transmembrane region" description="Helical" evidence="8">
    <location>
        <begin position="144"/>
        <end position="164"/>
    </location>
</feature>
<dbReference type="Pfam" id="PF11984">
    <property type="entry name" value="DUF3485"/>
    <property type="match status" value="1"/>
</dbReference>
<evidence type="ECO:0000313" key="10">
    <source>
        <dbReference type="EMBL" id="QPD04781.1"/>
    </source>
</evidence>
<keyword evidence="7 8" id="KW-0472">Membrane</keyword>
<feature type="transmembrane region" description="Helical" evidence="8">
    <location>
        <begin position="69"/>
        <end position="85"/>
    </location>
</feature>
<name>A0A7S8FFC7_9BACT</name>
<proteinExistence type="predicted"/>
<evidence type="ECO:0000256" key="8">
    <source>
        <dbReference type="SAM" id="Phobius"/>
    </source>
</evidence>
<dbReference type="GO" id="GO:0006508">
    <property type="term" value="P:proteolysis"/>
    <property type="evidence" value="ECO:0007669"/>
    <property type="project" value="UniProtKB-KW"/>
</dbReference>
<protein>
    <recommendedName>
        <fullName evidence="9">Methanolan biosynthesis EpsI domain-containing protein</fullName>
    </recommendedName>
</protein>
<sequence length="525" mass="58722">MMTSTRYLIFSSVVVIALLSYMYSDSLLFLFNHWIGSDDYSHGMFVPLISGFLVWQSRHRLMQVPRERAWWGLGVIFVGLMLYVVGELATLYVVLHLSLWIVIVGLVIALVGIRGAKAIAFPLGYLLTAVPLPVFFYANLSSQLQLWSSSLGVGCLQLVGVMAFREGNVIDLGQVQLQVVEACSGIRYLLPLTSLALLCAYLFKDKMWKRVVLVLSAIPISILINGFRIGMIGVLVELYGKGAAEGFYHLFEGWVIFMVSLAFLIIEMGLLGRIGTVAPYRPFLAQLSWCDQDGEGSQGSALSLPRRILPSLGPAYLCSVAILAPFTLLSTSLVDRAETPPSRAAFIDFPMEVNGWRGERFPLEKQYIDRLRFDDYVLADYRSSYGDRVNFYAAYYQSQRKGQSAHSPKSCLPGGGWEITSITHKELPSSAKILQPLMVNRAVIHKGDQKQIVLYWFKQRDRYLADEYLVKVYLLWDAVSRQRTDGALVRMASLVGAGETEAMVDQRLEAFAAEIGPELSRFVPD</sequence>
<dbReference type="NCBIfam" id="TIGR02602">
    <property type="entry name" value="8TM_EpsH"/>
    <property type="match status" value="1"/>
</dbReference>
<dbReference type="NCBIfam" id="TIGR04152">
    <property type="entry name" value="exosort_VPLPA"/>
    <property type="match status" value="1"/>
</dbReference>
<dbReference type="GO" id="GO:0005886">
    <property type="term" value="C:plasma membrane"/>
    <property type="evidence" value="ECO:0007669"/>
    <property type="project" value="UniProtKB-SubCell"/>
</dbReference>
<keyword evidence="6 8" id="KW-1133">Transmembrane helix</keyword>
<dbReference type="KEGG" id="nkf:Nkreftii_002555"/>
<dbReference type="InterPro" id="IPR014263">
    <property type="entry name" value="Methanolan_biosynth_EpsI"/>
</dbReference>
<evidence type="ECO:0000259" key="9">
    <source>
        <dbReference type="Pfam" id="PF11984"/>
    </source>
</evidence>
<feature type="transmembrane region" description="Helical" evidence="8">
    <location>
        <begin position="91"/>
        <end position="111"/>
    </location>
</feature>
<evidence type="ECO:0000256" key="7">
    <source>
        <dbReference type="ARBA" id="ARBA00023136"/>
    </source>
</evidence>
<feature type="transmembrane region" description="Helical" evidence="8">
    <location>
        <begin position="185"/>
        <end position="203"/>
    </location>
</feature>
<keyword evidence="2" id="KW-1003">Cell membrane</keyword>
<feature type="domain" description="Methanolan biosynthesis EpsI" evidence="9">
    <location>
        <begin position="321"/>
        <end position="522"/>
    </location>
</feature>
<reference evidence="10 11" key="1">
    <citation type="journal article" date="2020" name="ISME J.">
        <title>Enrichment and physiological characterization of a novel comammox Nitrospira indicates ammonium inhibition of complete nitrification.</title>
        <authorList>
            <person name="Sakoula D."/>
            <person name="Koch H."/>
            <person name="Frank J."/>
            <person name="Jetten M.S.M."/>
            <person name="van Kessel M.A.H.J."/>
            <person name="Lucker S."/>
        </authorList>
    </citation>
    <scope>NUCLEOTIDE SEQUENCE [LARGE SCALE GENOMIC DNA]</scope>
    <source>
        <strain evidence="10">Comreactor17</strain>
    </source>
</reference>
<dbReference type="NCBIfam" id="TIGR04178">
    <property type="entry name" value="exo_archaeo"/>
    <property type="match status" value="1"/>
</dbReference>
<feature type="transmembrane region" description="Helical" evidence="8">
    <location>
        <begin position="215"/>
        <end position="239"/>
    </location>
</feature>
<dbReference type="NCBIfam" id="TIGR02914">
    <property type="entry name" value="EpsI_fam"/>
    <property type="match status" value="1"/>
</dbReference>
<evidence type="ECO:0000256" key="3">
    <source>
        <dbReference type="ARBA" id="ARBA00022670"/>
    </source>
</evidence>
<dbReference type="InterPro" id="IPR026491">
    <property type="entry name" value="ExosortD_VPLPA"/>
</dbReference>
<dbReference type="InterPro" id="IPR013426">
    <property type="entry name" value="EpsH-like"/>
</dbReference>
<dbReference type="GO" id="GO:0008233">
    <property type="term" value="F:peptidase activity"/>
    <property type="evidence" value="ECO:0007669"/>
    <property type="project" value="UniProtKB-KW"/>
</dbReference>
<dbReference type="InterPro" id="IPR019127">
    <property type="entry name" value="Exosortase"/>
</dbReference>
<keyword evidence="5" id="KW-0378">Hydrolase</keyword>
<accession>A0A7S8FFC7</accession>